<sequence length="89" mass="10076">MYEGSEAAIRTPYLMTRKMDITVGVHQGSAPIPFEEHPFRTILYADDIALVADNQKELEEKVHLWPSRTTAQLNVKSTKFFGFDKCTGS</sequence>
<accession>A0A3P8CP75</accession>
<name>A0A183GMF1_HELPZ</name>
<evidence type="ECO:0000313" key="3">
    <source>
        <dbReference type="WBParaSite" id="HPBE_0002387101-mRNA-1"/>
    </source>
</evidence>
<protein>
    <submittedName>
        <fullName evidence="3">Reverse transcriptase domain-containing protein</fullName>
    </submittedName>
</protein>
<dbReference type="WBParaSite" id="HPBE_0002387101-mRNA-1">
    <property type="protein sequence ID" value="HPBE_0002387101-mRNA-1"/>
    <property type="gene ID" value="HPBE_0002387101"/>
</dbReference>
<accession>A0A183GMF1</accession>
<evidence type="ECO:0000313" key="2">
    <source>
        <dbReference type="Proteomes" id="UP000050761"/>
    </source>
</evidence>
<dbReference type="AlphaFoldDB" id="A0A183GMF1"/>
<reference evidence="3" key="2">
    <citation type="submission" date="2019-09" db="UniProtKB">
        <authorList>
            <consortium name="WormBaseParasite"/>
        </authorList>
    </citation>
    <scope>IDENTIFICATION</scope>
</reference>
<reference evidence="1 2" key="1">
    <citation type="submission" date="2018-11" db="EMBL/GenBank/DDBJ databases">
        <authorList>
            <consortium name="Pathogen Informatics"/>
        </authorList>
    </citation>
    <scope>NUCLEOTIDE SEQUENCE [LARGE SCALE GENOMIC DNA]</scope>
</reference>
<gene>
    <name evidence="1" type="ORF">HPBE_LOCUS23870</name>
</gene>
<dbReference type="OrthoDB" id="5854130at2759"/>
<dbReference type="EMBL" id="UZAH01035575">
    <property type="protein sequence ID" value="VDP41527.1"/>
    <property type="molecule type" value="Genomic_DNA"/>
</dbReference>
<proteinExistence type="predicted"/>
<organism evidence="2 3">
    <name type="scientific">Heligmosomoides polygyrus</name>
    <name type="common">Parasitic roundworm</name>
    <dbReference type="NCBI Taxonomy" id="6339"/>
    <lineage>
        <taxon>Eukaryota</taxon>
        <taxon>Metazoa</taxon>
        <taxon>Ecdysozoa</taxon>
        <taxon>Nematoda</taxon>
        <taxon>Chromadorea</taxon>
        <taxon>Rhabditida</taxon>
        <taxon>Rhabditina</taxon>
        <taxon>Rhabditomorpha</taxon>
        <taxon>Strongyloidea</taxon>
        <taxon>Heligmosomidae</taxon>
        <taxon>Heligmosomoides</taxon>
    </lineage>
</organism>
<evidence type="ECO:0000313" key="1">
    <source>
        <dbReference type="EMBL" id="VDP41527.1"/>
    </source>
</evidence>
<dbReference type="Proteomes" id="UP000050761">
    <property type="component" value="Unassembled WGS sequence"/>
</dbReference>
<keyword evidence="2" id="KW-1185">Reference proteome</keyword>